<evidence type="ECO:0000313" key="2">
    <source>
        <dbReference type="Proteomes" id="UP000015442"/>
    </source>
</evidence>
<evidence type="ECO:0000313" key="1">
    <source>
        <dbReference type="EMBL" id="EQA73401.1"/>
    </source>
</evidence>
<organism evidence="1 2">
    <name type="scientific">Leptospira noguchii serovar Panama str. CZ214</name>
    <dbReference type="NCBI Taxonomy" id="1001595"/>
    <lineage>
        <taxon>Bacteria</taxon>
        <taxon>Pseudomonadati</taxon>
        <taxon>Spirochaetota</taxon>
        <taxon>Spirochaetia</taxon>
        <taxon>Leptospirales</taxon>
        <taxon>Leptospiraceae</taxon>
        <taxon>Leptospira</taxon>
    </lineage>
</organism>
<comment type="caution">
    <text evidence="1">The sequence shown here is derived from an EMBL/GenBank/DDBJ whole genome shotgun (WGS) entry which is preliminary data.</text>
</comment>
<sequence>MFSVASCVRFRNLKRARKHLVILEAIGFQKEDRVKNF</sequence>
<gene>
    <name evidence="1" type="ORF">LEP1GSC059_0529</name>
</gene>
<dbReference type="Proteomes" id="UP000015442">
    <property type="component" value="Unassembled WGS sequence"/>
</dbReference>
<proteinExistence type="predicted"/>
<dbReference type="AlphaFoldDB" id="T0H1X2"/>
<reference evidence="1 2" key="1">
    <citation type="submission" date="2013-05" db="EMBL/GenBank/DDBJ databases">
        <authorList>
            <person name="Harkins D.M."/>
            <person name="Durkin A.S."/>
            <person name="Brinkac L.M."/>
            <person name="Haft D.H."/>
            <person name="Selengut J.D."/>
            <person name="Sanka R."/>
            <person name="DePew J."/>
            <person name="Purushe J."/>
            <person name="Hartskeerl R.A."/>
            <person name="Ahmed A."/>
            <person name="van der Linden H."/>
            <person name="Goris M.G.A."/>
            <person name="Vinetz J.M."/>
            <person name="Sutton G.G."/>
            <person name="Nierman W.C."/>
            <person name="Fouts D.E."/>
        </authorList>
    </citation>
    <scope>NUCLEOTIDE SEQUENCE [LARGE SCALE GENOMIC DNA]</scope>
    <source>
        <strain evidence="1 2">CZ214</strain>
    </source>
</reference>
<protein>
    <submittedName>
        <fullName evidence="1">Uncharacterized protein</fullName>
    </submittedName>
</protein>
<name>T0H1X2_9LEPT</name>
<accession>T0H1X2</accession>
<dbReference type="EMBL" id="AKWY02000004">
    <property type="protein sequence ID" value="EQA73401.1"/>
    <property type="molecule type" value="Genomic_DNA"/>
</dbReference>